<feature type="transmembrane region" description="Helical" evidence="1">
    <location>
        <begin position="67"/>
        <end position="94"/>
    </location>
</feature>
<dbReference type="CDD" id="cd03392">
    <property type="entry name" value="PAP2_like_2"/>
    <property type="match status" value="1"/>
</dbReference>
<keyword evidence="1" id="KW-0812">Transmembrane</keyword>
<dbReference type="Gene3D" id="1.20.144.10">
    <property type="entry name" value="Phosphatidic acid phosphatase type 2/haloperoxidase"/>
    <property type="match status" value="2"/>
</dbReference>
<reference evidence="3 4" key="1">
    <citation type="submission" date="2019-11" db="EMBL/GenBank/DDBJ databases">
        <title>Genome sequences of 17 halophilic strains isolated from different environments.</title>
        <authorList>
            <person name="Furrow R.E."/>
        </authorList>
    </citation>
    <scope>NUCLEOTIDE SEQUENCE [LARGE SCALE GENOMIC DNA]</scope>
    <source>
        <strain evidence="3 4">SL-4</strain>
    </source>
</reference>
<dbReference type="RefSeq" id="WP_160916421.1">
    <property type="nucleotide sequence ID" value="NZ_WMFA01000012.1"/>
</dbReference>
<dbReference type="AlphaFoldDB" id="A0A845FDZ9"/>
<dbReference type="PANTHER" id="PTHR14969">
    <property type="entry name" value="SPHINGOSINE-1-PHOSPHATE PHOSPHOHYDROLASE"/>
    <property type="match status" value="1"/>
</dbReference>
<gene>
    <name evidence="3" type="ORF">GLW00_18080</name>
</gene>
<name>A0A845FDZ9_9BACI</name>
<proteinExistence type="predicted"/>
<keyword evidence="1" id="KW-1133">Transmembrane helix</keyword>
<dbReference type="EMBL" id="WMFA01000012">
    <property type="protein sequence ID" value="MYL72742.1"/>
    <property type="molecule type" value="Genomic_DNA"/>
</dbReference>
<evidence type="ECO:0000259" key="2">
    <source>
        <dbReference type="SMART" id="SM00014"/>
    </source>
</evidence>
<dbReference type="Proteomes" id="UP000450457">
    <property type="component" value="Unassembled WGS sequence"/>
</dbReference>
<feature type="transmembrane region" description="Helical" evidence="1">
    <location>
        <begin position="199"/>
        <end position="221"/>
    </location>
</feature>
<dbReference type="PANTHER" id="PTHR14969:SF13">
    <property type="entry name" value="AT30094P"/>
    <property type="match status" value="1"/>
</dbReference>
<feature type="transmembrane region" description="Helical" evidence="1">
    <location>
        <begin position="139"/>
        <end position="161"/>
    </location>
</feature>
<keyword evidence="1" id="KW-0472">Membrane</keyword>
<feature type="domain" description="Phosphatidic acid phosphatase type 2/haloperoxidase" evidence="2">
    <location>
        <begin position="101"/>
        <end position="214"/>
    </location>
</feature>
<feature type="transmembrane region" description="Helical" evidence="1">
    <location>
        <begin position="101"/>
        <end position="119"/>
    </location>
</feature>
<evidence type="ECO:0000313" key="3">
    <source>
        <dbReference type="EMBL" id="MYL72742.1"/>
    </source>
</evidence>
<sequence length="247" mass="27467">MLFSGTKLSDLSKASIIIILTGFALVGGAVYFFTELAAEVLEQEKFIVDQAATDVVRSITTPWMDAFWGWITELGSVLFITIASIALLIFLLFFSPFSRWVGVYFAIVMLGISALTKLLKVTFERQRPEVLAEYDGTGFSFPSGHTTGSVVFYGFLIYLIVISPLKKQVKWTINVALGILIVLVGLSRIYLGVHFFTDVFGGMLFGLAWLLVCIAALEITIWNQRRRQSGSVQNLVKGKTERKQEKG</sequence>
<comment type="caution">
    <text evidence="3">The sequence shown here is derived from an EMBL/GenBank/DDBJ whole genome shotgun (WGS) entry which is preliminary data.</text>
</comment>
<organism evidence="3 4">
    <name type="scientific">Halobacillus litoralis</name>
    <dbReference type="NCBI Taxonomy" id="45668"/>
    <lineage>
        <taxon>Bacteria</taxon>
        <taxon>Bacillati</taxon>
        <taxon>Bacillota</taxon>
        <taxon>Bacilli</taxon>
        <taxon>Bacillales</taxon>
        <taxon>Bacillaceae</taxon>
        <taxon>Halobacillus</taxon>
    </lineage>
</organism>
<dbReference type="OrthoDB" id="9789113at2"/>
<feature type="transmembrane region" description="Helical" evidence="1">
    <location>
        <begin position="12"/>
        <end position="33"/>
    </location>
</feature>
<evidence type="ECO:0000313" key="4">
    <source>
        <dbReference type="Proteomes" id="UP000450457"/>
    </source>
</evidence>
<dbReference type="SUPFAM" id="SSF48317">
    <property type="entry name" value="Acid phosphatase/Vanadium-dependent haloperoxidase"/>
    <property type="match status" value="1"/>
</dbReference>
<protein>
    <submittedName>
        <fullName evidence="3">Phosphatase PAP2 family protein</fullName>
    </submittedName>
</protein>
<dbReference type="InterPro" id="IPR000326">
    <property type="entry name" value="PAP2/HPO"/>
</dbReference>
<dbReference type="GeneID" id="78008928"/>
<accession>A0A845FDZ9</accession>
<feature type="transmembrane region" description="Helical" evidence="1">
    <location>
        <begin position="173"/>
        <end position="193"/>
    </location>
</feature>
<dbReference type="Pfam" id="PF01569">
    <property type="entry name" value="PAP2"/>
    <property type="match status" value="1"/>
</dbReference>
<dbReference type="SMART" id="SM00014">
    <property type="entry name" value="acidPPc"/>
    <property type="match status" value="1"/>
</dbReference>
<evidence type="ECO:0000256" key="1">
    <source>
        <dbReference type="SAM" id="Phobius"/>
    </source>
</evidence>
<dbReference type="InterPro" id="IPR036938">
    <property type="entry name" value="PAP2/HPO_sf"/>
</dbReference>